<dbReference type="InterPro" id="IPR000679">
    <property type="entry name" value="Znf_GATA"/>
</dbReference>
<dbReference type="PANTHER" id="PTHR47172">
    <property type="entry name" value="OS01G0976800 PROTEIN"/>
    <property type="match status" value="1"/>
</dbReference>
<dbReference type="GO" id="GO:0043565">
    <property type="term" value="F:sequence-specific DNA binding"/>
    <property type="evidence" value="ECO:0007669"/>
    <property type="project" value="InterPro"/>
</dbReference>
<feature type="domain" description="GATA-type" evidence="8">
    <location>
        <begin position="163"/>
        <end position="196"/>
    </location>
</feature>
<sequence length="254" mass="28315">MELSDCETVKPNPKGSATVFTETSDTVSVSPHMPNGDKHGNVSTPLSLNQLKAGELLQRMLVQWQVHEDTSQLLDKTQGLLHFNVLSGGNKWNEIPGVVVNQSRLILAQALSQHIAASVDELVMLCHESATNAEPQVGQYFPGQQRRKMRRNNRTDSSQKQRRTSQLICHSCQTTSTPKWRNGPAGLWTLCNVCGLVSARQVRKNGRVKSGTTFPVASPEYGCNHWQMRRKDFVEEPNRDLSSIRQEGNKIGSK</sequence>
<evidence type="ECO:0000256" key="5">
    <source>
        <dbReference type="ARBA" id="ARBA00023163"/>
    </source>
</evidence>
<dbReference type="InterPro" id="IPR013088">
    <property type="entry name" value="Znf_NHR/GATA"/>
</dbReference>
<dbReference type="Gene3D" id="3.30.50.10">
    <property type="entry name" value="Erythroid Transcription Factor GATA-1, subunit A"/>
    <property type="match status" value="1"/>
</dbReference>
<protein>
    <submittedName>
        <fullName evidence="9">GATA zinc finger protein</fullName>
    </submittedName>
</protein>
<keyword evidence="3" id="KW-0862">Zinc</keyword>
<keyword evidence="4" id="KW-0805">Transcription regulation</keyword>
<dbReference type="Pfam" id="PF00320">
    <property type="entry name" value="GATA"/>
    <property type="match status" value="1"/>
</dbReference>
<dbReference type="AlphaFoldDB" id="A0A166U4K9"/>
<dbReference type="PANTHER" id="PTHR47172:SF24">
    <property type="entry name" value="GATA ZINC FINGER DOMAIN-CONTAINING PROTEIN 14-RELATED"/>
    <property type="match status" value="1"/>
</dbReference>
<keyword evidence="2 6" id="KW-0863">Zinc-finger</keyword>
<dbReference type="EMBL" id="LFIV01000051">
    <property type="protein sequence ID" value="KZL72933.1"/>
    <property type="molecule type" value="Genomic_DNA"/>
</dbReference>
<evidence type="ECO:0000313" key="10">
    <source>
        <dbReference type="Proteomes" id="UP000076552"/>
    </source>
</evidence>
<evidence type="ECO:0000313" key="9">
    <source>
        <dbReference type="EMBL" id="KZL72933.1"/>
    </source>
</evidence>
<dbReference type="CDD" id="cd00202">
    <property type="entry name" value="ZnF_GATA"/>
    <property type="match status" value="1"/>
</dbReference>
<dbReference type="PROSITE" id="PS50114">
    <property type="entry name" value="GATA_ZN_FINGER_2"/>
    <property type="match status" value="1"/>
</dbReference>
<evidence type="ECO:0000256" key="7">
    <source>
        <dbReference type="SAM" id="MobiDB-lite"/>
    </source>
</evidence>
<evidence type="ECO:0000259" key="8">
    <source>
        <dbReference type="PROSITE" id="PS50114"/>
    </source>
</evidence>
<evidence type="ECO:0000256" key="3">
    <source>
        <dbReference type="ARBA" id="ARBA00022833"/>
    </source>
</evidence>
<dbReference type="STRING" id="708197.A0A166U4K9"/>
<evidence type="ECO:0000256" key="2">
    <source>
        <dbReference type="ARBA" id="ARBA00022771"/>
    </source>
</evidence>
<keyword evidence="10" id="KW-1185">Reference proteome</keyword>
<proteinExistence type="predicted"/>
<dbReference type="GO" id="GO:0008270">
    <property type="term" value="F:zinc ion binding"/>
    <property type="evidence" value="ECO:0007669"/>
    <property type="project" value="UniProtKB-KW"/>
</dbReference>
<dbReference type="SUPFAM" id="SSF57716">
    <property type="entry name" value="Glucocorticoid receptor-like (DNA-binding domain)"/>
    <property type="match status" value="1"/>
</dbReference>
<organism evidence="9 10">
    <name type="scientific">Colletotrichum tofieldiae</name>
    <dbReference type="NCBI Taxonomy" id="708197"/>
    <lineage>
        <taxon>Eukaryota</taxon>
        <taxon>Fungi</taxon>
        <taxon>Dikarya</taxon>
        <taxon>Ascomycota</taxon>
        <taxon>Pezizomycotina</taxon>
        <taxon>Sordariomycetes</taxon>
        <taxon>Hypocreomycetidae</taxon>
        <taxon>Glomerellales</taxon>
        <taxon>Glomerellaceae</taxon>
        <taxon>Colletotrichum</taxon>
        <taxon>Colletotrichum spaethianum species complex</taxon>
    </lineage>
</organism>
<comment type="caution">
    <text evidence="9">The sequence shown here is derived from an EMBL/GenBank/DDBJ whole genome shotgun (WGS) entry which is preliminary data.</text>
</comment>
<feature type="region of interest" description="Disordered" evidence="7">
    <location>
        <begin position="136"/>
        <end position="165"/>
    </location>
</feature>
<evidence type="ECO:0000256" key="4">
    <source>
        <dbReference type="ARBA" id="ARBA00023015"/>
    </source>
</evidence>
<evidence type="ECO:0000256" key="1">
    <source>
        <dbReference type="ARBA" id="ARBA00022723"/>
    </source>
</evidence>
<gene>
    <name evidence="9" type="ORF">CT0861_09860</name>
</gene>
<accession>A0A166U4K9</accession>
<evidence type="ECO:0000256" key="6">
    <source>
        <dbReference type="PROSITE-ProRule" id="PRU00094"/>
    </source>
</evidence>
<name>A0A166U4K9_9PEZI</name>
<keyword evidence="5" id="KW-0804">Transcription</keyword>
<keyword evidence="1" id="KW-0479">Metal-binding</keyword>
<dbReference type="SMART" id="SM00401">
    <property type="entry name" value="ZnF_GATA"/>
    <property type="match status" value="1"/>
</dbReference>
<dbReference type="GO" id="GO:0006355">
    <property type="term" value="P:regulation of DNA-templated transcription"/>
    <property type="evidence" value="ECO:0007669"/>
    <property type="project" value="InterPro"/>
</dbReference>
<reference evidence="9 10" key="1">
    <citation type="submission" date="2015-06" db="EMBL/GenBank/DDBJ databases">
        <title>Survival trade-offs in plant roots during colonization by closely related pathogenic and mutualistic fungi.</title>
        <authorList>
            <person name="Hacquard S."/>
            <person name="Kracher B."/>
            <person name="Hiruma K."/>
            <person name="Weinman A."/>
            <person name="Muench P."/>
            <person name="Garrido Oter R."/>
            <person name="Ver Loren van Themaat E."/>
            <person name="Dallerey J.-F."/>
            <person name="Damm U."/>
            <person name="Henrissat B."/>
            <person name="Lespinet O."/>
            <person name="Thon M."/>
            <person name="Kemen E."/>
            <person name="McHardy A.C."/>
            <person name="Schulze-Lefert P."/>
            <person name="O'Connell R.J."/>
        </authorList>
    </citation>
    <scope>NUCLEOTIDE SEQUENCE [LARGE SCALE GENOMIC DNA]</scope>
    <source>
        <strain evidence="9 10">0861</strain>
    </source>
</reference>
<dbReference type="Proteomes" id="UP000076552">
    <property type="component" value="Unassembled WGS sequence"/>
</dbReference>